<dbReference type="Gene3D" id="1.10.10.10">
    <property type="entry name" value="Winged helix-like DNA-binding domain superfamily/Winged helix DNA-binding domain"/>
    <property type="match status" value="1"/>
</dbReference>
<dbReference type="InterPro" id="IPR029063">
    <property type="entry name" value="SAM-dependent_MTases_sf"/>
</dbReference>
<organism evidence="12 13">
    <name type="scientific">Exaiptasia diaphana</name>
    <name type="common">Tropical sea anemone</name>
    <name type="synonym">Aiptasia pulchella</name>
    <dbReference type="NCBI Taxonomy" id="2652724"/>
    <lineage>
        <taxon>Eukaryota</taxon>
        <taxon>Metazoa</taxon>
        <taxon>Cnidaria</taxon>
        <taxon>Anthozoa</taxon>
        <taxon>Hexacorallia</taxon>
        <taxon>Actiniaria</taxon>
        <taxon>Aiptasiidae</taxon>
        <taxon>Exaiptasia</taxon>
    </lineage>
</organism>
<evidence type="ECO:0000256" key="8">
    <source>
        <dbReference type="ARBA" id="ARBA00043054"/>
    </source>
</evidence>
<evidence type="ECO:0000313" key="13">
    <source>
        <dbReference type="Proteomes" id="UP000887567"/>
    </source>
</evidence>
<keyword evidence="4" id="KW-0949">S-adenosyl-L-methionine</keyword>
<dbReference type="PANTHER" id="PTHR43712">
    <property type="entry name" value="PUTATIVE (AFU_ORTHOLOGUE AFUA_4G14580)-RELATED"/>
    <property type="match status" value="1"/>
</dbReference>
<evidence type="ECO:0000256" key="1">
    <source>
        <dbReference type="ARBA" id="ARBA00011738"/>
    </source>
</evidence>
<feature type="domain" description="O-methyltransferase C-terminal" evidence="10">
    <location>
        <begin position="135"/>
        <end position="352"/>
    </location>
</feature>
<dbReference type="InterPro" id="IPR036388">
    <property type="entry name" value="WH-like_DNA-bd_sf"/>
</dbReference>
<dbReference type="Pfam" id="PF00891">
    <property type="entry name" value="Methyltransf_2"/>
    <property type="match status" value="1"/>
</dbReference>
<keyword evidence="2" id="KW-0489">Methyltransferase</keyword>
<keyword evidence="3" id="KW-0808">Transferase</keyword>
<dbReference type="GeneID" id="110249439"/>
<dbReference type="FunFam" id="1.10.10.10:FF:000358">
    <property type="entry name" value="Acetylserotonin O-methyltransferase"/>
    <property type="match status" value="1"/>
</dbReference>
<dbReference type="RefSeq" id="XP_020911669.1">
    <property type="nucleotide sequence ID" value="XM_021056010.2"/>
</dbReference>
<feature type="active site" description="Proton acceptor" evidence="9">
    <location>
        <position position="278"/>
    </location>
</feature>
<dbReference type="Gene3D" id="3.40.50.150">
    <property type="entry name" value="Vaccinia Virus protein VP39"/>
    <property type="match status" value="1"/>
</dbReference>
<name>A0A913XY95_EXADI</name>
<evidence type="ECO:0000256" key="3">
    <source>
        <dbReference type="ARBA" id="ARBA00022679"/>
    </source>
</evidence>
<dbReference type="EnsemblMetazoa" id="XM_021056010.2">
    <property type="protein sequence ID" value="XP_020911669.1"/>
    <property type="gene ID" value="LOC110249439"/>
</dbReference>
<comment type="function">
    <text evidence="5">Catalyzes the transfer of a methyl group onto N-acetylserotonin, producing melatonin (N-acetyl-5-methoxytryptamine).</text>
</comment>
<evidence type="ECO:0000259" key="11">
    <source>
        <dbReference type="Pfam" id="PF08100"/>
    </source>
</evidence>
<dbReference type="SUPFAM" id="SSF53335">
    <property type="entry name" value="S-adenosyl-L-methionine-dependent methyltransferases"/>
    <property type="match status" value="1"/>
</dbReference>
<proteinExistence type="predicted"/>
<evidence type="ECO:0000256" key="5">
    <source>
        <dbReference type="ARBA" id="ARBA00037645"/>
    </source>
</evidence>
<comment type="subunit">
    <text evidence="1">Homodimer.</text>
</comment>
<evidence type="ECO:0000256" key="2">
    <source>
        <dbReference type="ARBA" id="ARBA00022603"/>
    </source>
</evidence>
<dbReference type="Proteomes" id="UP000887567">
    <property type="component" value="Unplaced"/>
</dbReference>
<dbReference type="InterPro" id="IPR016461">
    <property type="entry name" value="COMT-like"/>
</dbReference>
<dbReference type="AlphaFoldDB" id="A0A913XY95"/>
<evidence type="ECO:0000256" key="6">
    <source>
        <dbReference type="ARBA" id="ARBA00039116"/>
    </source>
</evidence>
<dbReference type="InterPro" id="IPR012967">
    <property type="entry name" value="COMT_dimerisation"/>
</dbReference>
<dbReference type="PROSITE" id="PS51683">
    <property type="entry name" value="SAM_OMT_II"/>
    <property type="match status" value="1"/>
</dbReference>
<sequence length="372" mass="41231">MDMTERVDVMSCDHTNLNGYHQDEKSPALPRRLTDLMFGFCASQAMFAACEVGIFDALHDAGRPLSAAALSQKLSINNDATCRILDALSCMELLNKHEEGTYSNTSIATKHLTTTSPHSINCSMAFGNNVLYRLFGNLTWAVREGTNQWNRSFNKSSARDFFKEIFDNEKSCIRFMEGMRGTCRPAAKAVVTAFNLSGYQHMCDLGGCTGDIAYAACTAYPDMKITVLDLPQVVDCSSQFAPSVKECPNQHNVSFVAGDFFQPKLPTADLYVLTHIIHDWSQEKIDILLSNIFNNLPSGGGILIGESMLKEDKSGPVYTQFMSLLMLVIADRGATERTGKEYRQLLEKHGFKDVQIGLAHNYIFDAVLAIKP</sequence>
<feature type="domain" description="O-methyltransferase dimerisation" evidence="11">
    <location>
        <begin position="35"/>
        <end position="113"/>
    </location>
</feature>
<evidence type="ECO:0000256" key="4">
    <source>
        <dbReference type="ARBA" id="ARBA00022691"/>
    </source>
</evidence>
<dbReference type="GO" id="GO:0046983">
    <property type="term" value="F:protein dimerization activity"/>
    <property type="evidence" value="ECO:0007669"/>
    <property type="project" value="InterPro"/>
</dbReference>
<dbReference type="KEGG" id="epa:110249439"/>
<dbReference type="OrthoDB" id="10267058at2759"/>
<accession>A0A913XY95</accession>
<dbReference type="GO" id="GO:0017096">
    <property type="term" value="F:acetylserotonin O-methyltransferase activity"/>
    <property type="evidence" value="ECO:0007669"/>
    <property type="project" value="UniProtKB-EC"/>
</dbReference>
<reference evidence="12" key="1">
    <citation type="submission" date="2022-11" db="UniProtKB">
        <authorList>
            <consortium name="EnsemblMetazoa"/>
        </authorList>
    </citation>
    <scope>IDENTIFICATION</scope>
</reference>
<dbReference type="PANTHER" id="PTHR43712:SF2">
    <property type="entry name" value="O-METHYLTRANSFERASE CICE"/>
    <property type="match status" value="1"/>
</dbReference>
<keyword evidence="13" id="KW-1185">Reference proteome</keyword>
<evidence type="ECO:0000259" key="10">
    <source>
        <dbReference type="Pfam" id="PF00891"/>
    </source>
</evidence>
<dbReference type="InterPro" id="IPR036390">
    <property type="entry name" value="WH_DNA-bd_sf"/>
</dbReference>
<dbReference type="InterPro" id="IPR001077">
    <property type="entry name" value="COMT_C"/>
</dbReference>
<evidence type="ECO:0000313" key="12">
    <source>
        <dbReference type="EnsemblMetazoa" id="XP_020911669.1"/>
    </source>
</evidence>
<dbReference type="GO" id="GO:0032259">
    <property type="term" value="P:methylation"/>
    <property type="evidence" value="ECO:0007669"/>
    <property type="project" value="UniProtKB-KW"/>
</dbReference>
<evidence type="ECO:0000256" key="7">
    <source>
        <dbReference type="ARBA" id="ARBA00040730"/>
    </source>
</evidence>
<protein>
    <recommendedName>
        <fullName evidence="7">Acetylserotonin O-methyltransferase</fullName>
        <ecNumber evidence="6">2.1.1.4</ecNumber>
    </recommendedName>
    <alternativeName>
        <fullName evidence="8">Hydroxyindole O-methyltransferase</fullName>
    </alternativeName>
</protein>
<dbReference type="FunFam" id="3.40.50.150:FF:000146">
    <property type="entry name" value="Acetylserotonin O-methyltransferase"/>
    <property type="match status" value="1"/>
</dbReference>
<dbReference type="SUPFAM" id="SSF46785">
    <property type="entry name" value="Winged helix' DNA-binding domain"/>
    <property type="match status" value="1"/>
</dbReference>
<dbReference type="EC" id="2.1.1.4" evidence="6"/>
<dbReference type="Pfam" id="PF08100">
    <property type="entry name" value="Dimerisation"/>
    <property type="match status" value="1"/>
</dbReference>
<evidence type="ECO:0000256" key="9">
    <source>
        <dbReference type="PIRSR" id="PIRSR005739-1"/>
    </source>
</evidence>
<dbReference type="OMA" id="LHDMIVY"/>
<dbReference type="PIRSF" id="PIRSF005739">
    <property type="entry name" value="O-mtase"/>
    <property type="match status" value="1"/>
</dbReference>